<proteinExistence type="predicted"/>
<protein>
    <submittedName>
        <fullName evidence="2">15089_t:CDS:1</fullName>
    </submittedName>
</protein>
<dbReference type="AlphaFoldDB" id="A0A9N9F5T3"/>
<feature type="region of interest" description="Disordered" evidence="1">
    <location>
        <begin position="81"/>
        <end position="102"/>
    </location>
</feature>
<gene>
    <name evidence="2" type="ORF">RFULGI_LOCUS2896</name>
</gene>
<reference evidence="2" key="1">
    <citation type="submission" date="2021-06" db="EMBL/GenBank/DDBJ databases">
        <authorList>
            <person name="Kallberg Y."/>
            <person name="Tangrot J."/>
            <person name="Rosling A."/>
        </authorList>
    </citation>
    <scope>NUCLEOTIDE SEQUENCE</scope>
    <source>
        <strain evidence="2">IN212</strain>
    </source>
</reference>
<name>A0A9N9F5T3_9GLOM</name>
<comment type="caution">
    <text evidence="2">The sequence shown here is derived from an EMBL/GenBank/DDBJ whole genome shotgun (WGS) entry which is preliminary data.</text>
</comment>
<keyword evidence="3" id="KW-1185">Reference proteome</keyword>
<evidence type="ECO:0000313" key="3">
    <source>
        <dbReference type="Proteomes" id="UP000789396"/>
    </source>
</evidence>
<dbReference type="EMBL" id="CAJVPZ010002344">
    <property type="protein sequence ID" value="CAG8511013.1"/>
    <property type="molecule type" value="Genomic_DNA"/>
</dbReference>
<organism evidence="2 3">
    <name type="scientific">Racocetra fulgida</name>
    <dbReference type="NCBI Taxonomy" id="60492"/>
    <lineage>
        <taxon>Eukaryota</taxon>
        <taxon>Fungi</taxon>
        <taxon>Fungi incertae sedis</taxon>
        <taxon>Mucoromycota</taxon>
        <taxon>Glomeromycotina</taxon>
        <taxon>Glomeromycetes</taxon>
        <taxon>Diversisporales</taxon>
        <taxon>Gigasporaceae</taxon>
        <taxon>Racocetra</taxon>
    </lineage>
</organism>
<dbReference type="Proteomes" id="UP000789396">
    <property type="component" value="Unassembled WGS sequence"/>
</dbReference>
<accession>A0A9N9F5T3</accession>
<evidence type="ECO:0000256" key="1">
    <source>
        <dbReference type="SAM" id="MobiDB-lite"/>
    </source>
</evidence>
<evidence type="ECO:0000313" key="2">
    <source>
        <dbReference type="EMBL" id="CAG8511013.1"/>
    </source>
</evidence>
<dbReference type="OrthoDB" id="2449150at2759"/>
<sequence length="195" mass="22231">MNTQYCSAHKSILYKLVFGQLPHCNTNLVDIIESEELLNNNTLIFEDSQSTIVTEISSETFESEFYDDIEQIQENYSNLSIDNSQKSDNLGEMHSDNNSIQNIDDDSIQEFYNDLLSLYYSEIKESSKNTLALGINEIIDSDNDLEIGCSKNSKNTITSEIIEIIDSDNDSSKTQCYTSQEKEKWQAQSEEIKVS</sequence>